<dbReference type="RefSeq" id="WP_101955853.1">
    <property type="nucleotide sequence ID" value="NZ_JAJHTL010000056.1"/>
</dbReference>
<dbReference type="EMBL" id="WXXV01000052">
    <property type="protein sequence ID" value="MBE7696295.1"/>
    <property type="molecule type" value="Genomic_DNA"/>
</dbReference>
<comment type="caution">
    <text evidence="1">The sequence shown here is derived from an EMBL/GenBank/DDBJ whole genome shotgun (WGS) entry which is preliminary data.</text>
</comment>
<sequence length="199" mass="23437">MKTYFSDLIPKIQRYSKKLDDLTNITNANWIIIEEIFNSKKTYIFRPNNQLIISTDGSVEKRKWEYIKNNSLLIDIENESFLFKLGFLDANFFILKLDNKNEYLFLVNENIFNEYKNSINNISSVLENKYLTQYPKTNTVHTNNLKTNKGKLVISVDYKDKPLEIGNNVFLNGEPAPNGNYRYNYFFTLKVNNGKIEKI</sequence>
<dbReference type="Proteomes" id="UP000806077">
    <property type="component" value="Unassembled WGS sequence"/>
</dbReference>
<proteinExistence type="predicted"/>
<evidence type="ECO:0000313" key="1">
    <source>
        <dbReference type="EMBL" id="MBE7696295.1"/>
    </source>
</evidence>
<accession>A0AAP1WHF8</accession>
<protein>
    <submittedName>
        <fullName evidence="1">Uncharacterized protein</fullName>
    </submittedName>
</protein>
<reference evidence="1 2" key="1">
    <citation type="journal article" date="2020" name="Int. J. Syst. Evol. Microbiol.">
        <title>Tenacibaculum piscium sp. nov., isolated from skin ulcers of sea-farmed fish, and description of Tenacibaculum finnmarkense sp. nov. with subdivision into genomovars finnmarkense and ulcerans.</title>
        <authorList>
            <person name="Olsen A.B."/>
            <person name="Spilsberg B."/>
            <person name="Nilsen H.K."/>
            <person name="Lagesen K."/>
            <person name="Gulla S."/>
            <person name="Avendano-Herrera R."/>
            <person name="Irgang R."/>
            <person name="Duchaud E."/>
            <person name="Colquhoun D.J."/>
        </authorList>
    </citation>
    <scope>NUCLEOTIDE SEQUENCE [LARGE SCALE GENOMIC DNA]</scope>
    <source>
        <strain evidence="1 2">TNO037</strain>
    </source>
</reference>
<dbReference type="AlphaFoldDB" id="A0AAP1WHF8"/>
<name>A0AAP1WHF8_9FLAO</name>
<organism evidence="1 2">
    <name type="scientific">Tenacibaculum finnmarkense genomovar finnmarkense</name>
    <dbReference type="NCBI Taxonomy" id="1458503"/>
    <lineage>
        <taxon>Bacteria</taxon>
        <taxon>Pseudomonadati</taxon>
        <taxon>Bacteroidota</taxon>
        <taxon>Flavobacteriia</taxon>
        <taxon>Flavobacteriales</taxon>
        <taxon>Flavobacteriaceae</taxon>
        <taxon>Tenacibaculum</taxon>
        <taxon>Tenacibaculum finnmarkense</taxon>
    </lineage>
</organism>
<gene>
    <name evidence="1" type="ORF">F7645_12815</name>
</gene>
<evidence type="ECO:0000313" key="2">
    <source>
        <dbReference type="Proteomes" id="UP000806077"/>
    </source>
</evidence>
<keyword evidence="2" id="KW-1185">Reference proteome</keyword>